<accession>A0A921ZSK7</accession>
<evidence type="ECO:0000313" key="2">
    <source>
        <dbReference type="Proteomes" id="UP000791440"/>
    </source>
</evidence>
<protein>
    <submittedName>
        <fullName evidence="1">Uncharacterized protein</fullName>
    </submittedName>
</protein>
<sequence length="42" mass="5004">MFPYIVSKFLIKHNFLRTDNTLVYDAFVQYYDSSNKVVLSLI</sequence>
<dbReference type="AlphaFoldDB" id="A0A921ZSK7"/>
<name>A0A921ZSK7_MANSE</name>
<keyword evidence="2" id="KW-1185">Reference proteome</keyword>
<dbReference type="Proteomes" id="UP000791440">
    <property type="component" value="Unassembled WGS sequence"/>
</dbReference>
<reference evidence="1" key="2">
    <citation type="submission" date="2020-12" db="EMBL/GenBank/DDBJ databases">
        <authorList>
            <person name="Kanost M."/>
        </authorList>
    </citation>
    <scope>NUCLEOTIDE SEQUENCE</scope>
</reference>
<comment type="caution">
    <text evidence="1">The sequence shown here is derived from an EMBL/GenBank/DDBJ whole genome shotgun (WGS) entry which is preliminary data.</text>
</comment>
<reference evidence="1" key="1">
    <citation type="journal article" date="2016" name="Insect Biochem. Mol. Biol.">
        <title>Multifaceted biological insights from a draft genome sequence of the tobacco hornworm moth, Manduca sexta.</title>
        <authorList>
            <person name="Kanost M.R."/>
            <person name="Arrese E.L."/>
            <person name="Cao X."/>
            <person name="Chen Y.R."/>
            <person name="Chellapilla S."/>
            <person name="Goldsmith M.R."/>
            <person name="Grosse-Wilde E."/>
            <person name="Heckel D.G."/>
            <person name="Herndon N."/>
            <person name="Jiang H."/>
            <person name="Papanicolaou A."/>
            <person name="Qu J."/>
            <person name="Soulages J.L."/>
            <person name="Vogel H."/>
            <person name="Walters J."/>
            <person name="Waterhouse R.M."/>
            <person name="Ahn S.J."/>
            <person name="Almeida F.C."/>
            <person name="An C."/>
            <person name="Aqrawi P."/>
            <person name="Bretschneider A."/>
            <person name="Bryant W.B."/>
            <person name="Bucks S."/>
            <person name="Chao H."/>
            <person name="Chevignon G."/>
            <person name="Christen J.M."/>
            <person name="Clarke D.F."/>
            <person name="Dittmer N.T."/>
            <person name="Ferguson L.C.F."/>
            <person name="Garavelou S."/>
            <person name="Gordon K.H.J."/>
            <person name="Gunaratna R.T."/>
            <person name="Han Y."/>
            <person name="Hauser F."/>
            <person name="He Y."/>
            <person name="Heidel-Fischer H."/>
            <person name="Hirsh A."/>
            <person name="Hu Y."/>
            <person name="Jiang H."/>
            <person name="Kalra D."/>
            <person name="Klinner C."/>
            <person name="Konig C."/>
            <person name="Kovar C."/>
            <person name="Kroll A.R."/>
            <person name="Kuwar S.S."/>
            <person name="Lee S.L."/>
            <person name="Lehman R."/>
            <person name="Li K."/>
            <person name="Li Z."/>
            <person name="Liang H."/>
            <person name="Lovelace S."/>
            <person name="Lu Z."/>
            <person name="Mansfield J.H."/>
            <person name="McCulloch K.J."/>
            <person name="Mathew T."/>
            <person name="Morton B."/>
            <person name="Muzny D.M."/>
            <person name="Neunemann D."/>
            <person name="Ongeri F."/>
            <person name="Pauchet Y."/>
            <person name="Pu L.L."/>
            <person name="Pyrousis I."/>
            <person name="Rao X.J."/>
            <person name="Redding A."/>
            <person name="Roesel C."/>
            <person name="Sanchez-Gracia A."/>
            <person name="Schaack S."/>
            <person name="Shukla A."/>
            <person name="Tetreau G."/>
            <person name="Wang Y."/>
            <person name="Xiong G.H."/>
            <person name="Traut W."/>
            <person name="Walsh T.K."/>
            <person name="Worley K.C."/>
            <person name="Wu D."/>
            <person name="Wu W."/>
            <person name="Wu Y.Q."/>
            <person name="Zhang X."/>
            <person name="Zou Z."/>
            <person name="Zucker H."/>
            <person name="Briscoe A.D."/>
            <person name="Burmester T."/>
            <person name="Clem R.J."/>
            <person name="Feyereisen R."/>
            <person name="Grimmelikhuijzen C.J.P."/>
            <person name="Hamodrakas S.J."/>
            <person name="Hansson B.S."/>
            <person name="Huguet E."/>
            <person name="Jermiin L.S."/>
            <person name="Lan Q."/>
            <person name="Lehman H.K."/>
            <person name="Lorenzen M."/>
            <person name="Merzendorfer H."/>
            <person name="Michalopoulos I."/>
            <person name="Morton D.B."/>
            <person name="Muthukrishnan S."/>
            <person name="Oakeshott J.G."/>
            <person name="Palmer W."/>
            <person name="Park Y."/>
            <person name="Passarelli A.L."/>
            <person name="Rozas J."/>
            <person name="Schwartz L.M."/>
            <person name="Smith W."/>
            <person name="Southgate A."/>
            <person name="Vilcinskas A."/>
            <person name="Vogt R."/>
            <person name="Wang P."/>
            <person name="Werren J."/>
            <person name="Yu X.Q."/>
            <person name="Zhou J.J."/>
            <person name="Brown S.J."/>
            <person name="Scherer S.E."/>
            <person name="Richards S."/>
            <person name="Blissard G.W."/>
        </authorList>
    </citation>
    <scope>NUCLEOTIDE SEQUENCE</scope>
</reference>
<gene>
    <name evidence="1" type="ORF">O3G_MSEX013570</name>
</gene>
<proteinExistence type="predicted"/>
<evidence type="ECO:0000313" key="1">
    <source>
        <dbReference type="EMBL" id="KAG6462970.1"/>
    </source>
</evidence>
<organism evidence="1 2">
    <name type="scientific">Manduca sexta</name>
    <name type="common">Tobacco hawkmoth</name>
    <name type="synonym">Tobacco hornworm</name>
    <dbReference type="NCBI Taxonomy" id="7130"/>
    <lineage>
        <taxon>Eukaryota</taxon>
        <taxon>Metazoa</taxon>
        <taxon>Ecdysozoa</taxon>
        <taxon>Arthropoda</taxon>
        <taxon>Hexapoda</taxon>
        <taxon>Insecta</taxon>
        <taxon>Pterygota</taxon>
        <taxon>Neoptera</taxon>
        <taxon>Endopterygota</taxon>
        <taxon>Lepidoptera</taxon>
        <taxon>Glossata</taxon>
        <taxon>Ditrysia</taxon>
        <taxon>Bombycoidea</taxon>
        <taxon>Sphingidae</taxon>
        <taxon>Sphinginae</taxon>
        <taxon>Sphingini</taxon>
        <taxon>Manduca</taxon>
    </lineage>
</organism>
<dbReference type="EMBL" id="JH668911">
    <property type="protein sequence ID" value="KAG6462970.1"/>
    <property type="molecule type" value="Genomic_DNA"/>
</dbReference>